<reference evidence="2 3" key="1">
    <citation type="submission" date="2017-04" db="EMBL/GenBank/DDBJ databases">
        <title>Compelte genome sequence of WV33.</title>
        <authorList>
            <person name="Lee P.C."/>
        </authorList>
    </citation>
    <scope>NUCLEOTIDE SEQUENCE [LARGE SCALE GENOMIC DNA]</scope>
    <source>
        <strain evidence="2 3">WV33</strain>
    </source>
</reference>
<dbReference type="AlphaFoldDB" id="A0A2S1LFP9"/>
<evidence type="ECO:0000259" key="1">
    <source>
        <dbReference type="Pfam" id="PF12680"/>
    </source>
</evidence>
<name>A0A2S1LFP9_9FLAO</name>
<dbReference type="Pfam" id="PF12680">
    <property type="entry name" value="SnoaL_2"/>
    <property type="match status" value="1"/>
</dbReference>
<evidence type="ECO:0000313" key="2">
    <source>
        <dbReference type="EMBL" id="AWG22528.1"/>
    </source>
</evidence>
<gene>
    <name evidence="2" type="ORF">FFWV33_13825</name>
</gene>
<dbReference type="EMBL" id="CP020918">
    <property type="protein sequence ID" value="AWG22528.1"/>
    <property type="molecule type" value="Genomic_DNA"/>
</dbReference>
<keyword evidence="3" id="KW-1185">Reference proteome</keyword>
<dbReference type="Proteomes" id="UP000244527">
    <property type="component" value="Chromosome"/>
</dbReference>
<dbReference type="RefSeq" id="WP_108741455.1">
    <property type="nucleotide sequence ID" value="NZ_CP020918.1"/>
</dbReference>
<dbReference type="OrthoDB" id="391735at2"/>
<accession>A0A2S1LFP9</accession>
<proteinExistence type="predicted"/>
<dbReference type="Gene3D" id="3.10.450.50">
    <property type="match status" value="1"/>
</dbReference>
<sequence>MTANEQIIHDFYKAFAKGDTAAMFVCYAPDVKFMDPIFGLLRGKDVLLMWSMLIKKSKGNMKIEVADIKADDFLGSARWTATYNYSATNKKVINIVTANFQFKNGKIVKHTDDFDIWKWSSQALGLSGSLLGWTGFMQKKIQEGALLSLEKYKLG</sequence>
<organism evidence="2 3">
    <name type="scientific">Flavobacterium faecale</name>
    <dbReference type="NCBI Taxonomy" id="1355330"/>
    <lineage>
        <taxon>Bacteria</taxon>
        <taxon>Pseudomonadati</taxon>
        <taxon>Bacteroidota</taxon>
        <taxon>Flavobacteriia</taxon>
        <taxon>Flavobacteriales</taxon>
        <taxon>Flavobacteriaceae</taxon>
        <taxon>Flavobacterium</taxon>
    </lineage>
</organism>
<keyword evidence="2" id="KW-0378">Hydrolase</keyword>
<feature type="domain" description="SnoaL-like" evidence="1">
    <location>
        <begin position="9"/>
        <end position="110"/>
    </location>
</feature>
<dbReference type="InterPro" id="IPR037401">
    <property type="entry name" value="SnoaL-like"/>
</dbReference>
<protein>
    <submittedName>
        <fullName evidence="2">Limonene-1,2-epoxide hydrolase</fullName>
    </submittedName>
</protein>
<dbReference type="KEGG" id="ffa:FFWV33_13825"/>
<dbReference type="SUPFAM" id="SSF54427">
    <property type="entry name" value="NTF2-like"/>
    <property type="match status" value="1"/>
</dbReference>
<dbReference type="InterPro" id="IPR032710">
    <property type="entry name" value="NTF2-like_dom_sf"/>
</dbReference>
<dbReference type="GO" id="GO:0016787">
    <property type="term" value="F:hydrolase activity"/>
    <property type="evidence" value="ECO:0007669"/>
    <property type="project" value="UniProtKB-KW"/>
</dbReference>
<evidence type="ECO:0000313" key="3">
    <source>
        <dbReference type="Proteomes" id="UP000244527"/>
    </source>
</evidence>